<comment type="caution">
    <text evidence="1">The sequence shown here is derived from an EMBL/GenBank/DDBJ whole genome shotgun (WGS) entry which is preliminary data.</text>
</comment>
<reference evidence="1" key="1">
    <citation type="journal article" date="2014" name="Front. Microbiol.">
        <title>High frequency of phylogenetically diverse reductive dehalogenase-homologous genes in deep subseafloor sedimentary metagenomes.</title>
        <authorList>
            <person name="Kawai M."/>
            <person name="Futagami T."/>
            <person name="Toyoda A."/>
            <person name="Takaki Y."/>
            <person name="Nishi S."/>
            <person name="Hori S."/>
            <person name="Arai W."/>
            <person name="Tsubouchi T."/>
            <person name="Morono Y."/>
            <person name="Uchiyama I."/>
            <person name="Ito T."/>
            <person name="Fujiyama A."/>
            <person name="Inagaki F."/>
            <person name="Takami H."/>
        </authorList>
    </citation>
    <scope>NUCLEOTIDE SEQUENCE</scope>
    <source>
        <strain evidence="1">Expedition CK06-06</strain>
    </source>
</reference>
<name>X0TXN2_9ZZZZ</name>
<accession>X0TXN2</accession>
<gene>
    <name evidence="1" type="ORF">S01H1_21066</name>
</gene>
<evidence type="ECO:0000313" key="1">
    <source>
        <dbReference type="EMBL" id="GAF91921.1"/>
    </source>
</evidence>
<organism evidence="1">
    <name type="scientific">marine sediment metagenome</name>
    <dbReference type="NCBI Taxonomy" id="412755"/>
    <lineage>
        <taxon>unclassified sequences</taxon>
        <taxon>metagenomes</taxon>
        <taxon>ecological metagenomes</taxon>
    </lineage>
</organism>
<dbReference type="EMBL" id="BARS01011620">
    <property type="protein sequence ID" value="GAF91921.1"/>
    <property type="molecule type" value="Genomic_DNA"/>
</dbReference>
<sequence length="45" mass="4856">MKIKNVLAVAAGLAAFGGSAQAADYRFLSSWDQNYAGYKTLIEPF</sequence>
<protein>
    <submittedName>
        <fullName evidence="1">Uncharacterized protein</fullName>
    </submittedName>
</protein>
<feature type="non-terminal residue" evidence="1">
    <location>
        <position position="45"/>
    </location>
</feature>
<proteinExistence type="predicted"/>
<dbReference type="AlphaFoldDB" id="X0TXN2"/>